<name>A0ABP7B4S2_9ACTN</name>
<dbReference type="InterPro" id="IPR014503">
    <property type="entry name" value="Clavaminate_syn-like"/>
</dbReference>
<dbReference type="SUPFAM" id="SSF51197">
    <property type="entry name" value="Clavaminate synthase-like"/>
    <property type="match status" value="1"/>
</dbReference>
<evidence type="ECO:0000256" key="3">
    <source>
        <dbReference type="ARBA" id="ARBA00023002"/>
    </source>
</evidence>
<accession>A0ABP7B4S2</accession>
<dbReference type="NCBIfam" id="NF041363">
    <property type="entry name" value="GntD_guanitoxin"/>
    <property type="match status" value="1"/>
</dbReference>
<keyword evidence="4" id="KW-0408">Iron</keyword>
<organism evidence="6 7">
    <name type="scientific">Nonomuraea antimicrobica</name>
    <dbReference type="NCBI Taxonomy" id="561173"/>
    <lineage>
        <taxon>Bacteria</taxon>
        <taxon>Bacillati</taxon>
        <taxon>Actinomycetota</taxon>
        <taxon>Actinomycetes</taxon>
        <taxon>Streptosporangiales</taxon>
        <taxon>Streptosporangiaceae</taxon>
        <taxon>Nonomuraea</taxon>
    </lineage>
</organism>
<evidence type="ECO:0000259" key="5">
    <source>
        <dbReference type="Pfam" id="PF02668"/>
    </source>
</evidence>
<gene>
    <name evidence="6" type="ORF">GCM10022224_008350</name>
</gene>
<evidence type="ECO:0000313" key="7">
    <source>
        <dbReference type="Proteomes" id="UP001500902"/>
    </source>
</evidence>
<dbReference type="Pfam" id="PF02668">
    <property type="entry name" value="TauD"/>
    <property type="match status" value="1"/>
</dbReference>
<comment type="caution">
    <text evidence="6">The sequence shown here is derived from an EMBL/GenBank/DDBJ whole genome shotgun (WGS) entry which is preliminary data.</text>
</comment>
<comment type="similarity">
    <text evidence="1">Belongs to the clavaminate synthase family.</text>
</comment>
<keyword evidence="2" id="KW-0479">Metal-binding</keyword>
<feature type="domain" description="TauD/TfdA-like" evidence="5">
    <location>
        <begin position="100"/>
        <end position="318"/>
    </location>
</feature>
<evidence type="ECO:0000256" key="1">
    <source>
        <dbReference type="ARBA" id="ARBA00008425"/>
    </source>
</evidence>
<dbReference type="RefSeq" id="WP_344873121.1">
    <property type="nucleotide sequence ID" value="NZ_BAAAZP010000010.1"/>
</dbReference>
<dbReference type="InterPro" id="IPR003819">
    <property type="entry name" value="TauD/TfdA-like"/>
</dbReference>
<dbReference type="InterPro" id="IPR042098">
    <property type="entry name" value="TauD-like_sf"/>
</dbReference>
<dbReference type="Gene3D" id="3.60.130.10">
    <property type="entry name" value="Clavaminate synthase-like"/>
    <property type="match status" value="1"/>
</dbReference>
<keyword evidence="7" id="KW-1185">Reference proteome</keyword>
<reference evidence="7" key="1">
    <citation type="journal article" date="2019" name="Int. J. Syst. Evol. Microbiol.">
        <title>The Global Catalogue of Microorganisms (GCM) 10K type strain sequencing project: providing services to taxonomists for standard genome sequencing and annotation.</title>
        <authorList>
            <consortium name="The Broad Institute Genomics Platform"/>
            <consortium name="The Broad Institute Genome Sequencing Center for Infectious Disease"/>
            <person name="Wu L."/>
            <person name="Ma J."/>
        </authorList>
    </citation>
    <scope>NUCLEOTIDE SEQUENCE [LARGE SCALE GENOMIC DNA]</scope>
    <source>
        <strain evidence="7">JCM 16904</strain>
    </source>
</reference>
<dbReference type="InterPro" id="IPR053447">
    <property type="entry name" value="Alpha-KG_dependent_hydroxylase"/>
</dbReference>
<sequence>MTALEACPEYTLSGSDVAALSALAEELWAAGDNPADPEFYDRCWPVIERIPLGVRRFLEEFRRGEPAAACLIHGFPVDDDAAGPTPSHWEAAFEATSTRQQEIFLALCGMILGEPFTWSTLQSGRLIQNILPIAGDEMRQNGHGSQMLLEFHTEDGFHPDRCDYLLLLGIRNHQRVPTLVASVRDIALSGEHRAVLGQERFHILPDDEHVRQLETRDPQHPALAKMRGMRDGPEPVAVLFGDESDPYLRIDRPFMRCAPGDVEAERALDALDAALQRAEQDVVVGPGTLLVVDNHLAVHGRKPFEVRYDGTDRWLKKLTVSRNLRRSHAISATKNRRVLF</sequence>
<dbReference type="Proteomes" id="UP001500902">
    <property type="component" value="Unassembled WGS sequence"/>
</dbReference>
<keyword evidence="3" id="KW-0560">Oxidoreductase</keyword>
<dbReference type="EMBL" id="BAAAZP010000010">
    <property type="protein sequence ID" value="GAA3647896.1"/>
    <property type="molecule type" value="Genomic_DNA"/>
</dbReference>
<evidence type="ECO:0000256" key="4">
    <source>
        <dbReference type="ARBA" id="ARBA00023004"/>
    </source>
</evidence>
<protein>
    <submittedName>
        <fullName evidence="6">Clavaminate synthase family protein</fullName>
    </submittedName>
</protein>
<evidence type="ECO:0000313" key="6">
    <source>
        <dbReference type="EMBL" id="GAA3647896.1"/>
    </source>
</evidence>
<evidence type="ECO:0000256" key="2">
    <source>
        <dbReference type="ARBA" id="ARBA00022723"/>
    </source>
</evidence>
<proteinExistence type="inferred from homology"/>
<dbReference type="PIRSF" id="PIRSF019543">
    <property type="entry name" value="Clavaminate_syn"/>
    <property type="match status" value="1"/>
</dbReference>